<evidence type="ECO:0000313" key="4">
    <source>
        <dbReference type="EMBL" id="MBK1704073.1"/>
    </source>
</evidence>
<accession>A0AAJ0X9B9</accession>
<dbReference type="Pfam" id="PF12850">
    <property type="entry name" value="Metallophos_2"/>
    <property type="match status" value="1"/>
</dbReference>
<dbReference type="SUPFAM" id="SSF56300">
    <property type="entry name" value="Metallo-dependent phosphatases"/>
    <property type="match status" value="1"/>
</dbReference>
<evidence type="ECO:0000256" key="2">
    <source>
        <dbReference type="SAM" id="MobiDB-lite"/>
    </source>
</evidence>
<protein>
    <submittedName>
        <fullName evidence="4">YfcE family phosphodiesterase</fullName>
    </submittedName>
</protein>
<comment type="similarity">
    <text evidence="1">Belongs to the metallophosphoesterase superfamily. YfcE family.</text>
</comment>
<evidence type="ECO:0000313" key="5">
    <source>
        <dbReference type="Proteomes" id="UP001296776"/>
    </source>
</evidence>
<proteinExistence type="inferred from homology"/>
<dbReference type="Proteomes" id="UP001296776">
    <property type="component" value="Unassembled WGS sequence"/>
</dbReference>
<feature type="region of interest" description="Disordered" evidence="2">
    <location>
        <begin position="198"/>
        <end position="222"/>
    </location>
</feature>
<dbReference type="AlphaFoldDB" id="A0AAJ0X9B9"/>
<comment type="caution">
    <text evidence="4">The sequence shown here is derived from an EMBL/GenBank/DDBJ whole genome shotgun (WGS) entry which is preliminary data.</text>
</comment>
<evidence type="ECO:0000259" key="3">
    <source>
        <dbReference type="Pfam" id="PF12850"/>
    </source>
</evidence>
<sequence>MDARRRAAIGSLATAASERGAAGDSGRSPVRVALVADTHGFLDPRIAAIVSGCDIALHGGDIGNAEVLAQLQPRGGHVYAVLGNNDVAHKWPDGQRELLVSIPWEAHVALPGGELVLLHGHRVSAARRHQRLRARFPHARAICYGHSHRMADDRDALPWVLNPGAAGRARTYGGPSCMVLIASEAGWQVEPHRFLPRSGNRRLGASSGQDAEAAGRRAVGGH</sequence>
<evidence type="ECO:0000256" key="1">
    <source>
        <dbReference type="ARBA" id="ARBA00008950"/>
    </source>
</evidence>
<name>A0AAJ0X9B9_9GAMM</name>
<dbReference type="Gene3D" id="3.60.21.10">
    <property type="match status" value="1"/>
</dbReference>
<reference evidence="4" key="2">
    <citation type="journal article" date="2020" name="Microorganisms">
        <title>Osmotic Adaptation and Compatible Solute Biosynthesis of Phototrophic Bacteria as Revealed from Genome Analyses.</title>
        <authorList>
            <person name="Imhoff J.F."/>
            <person name="Rahn T."/>
            <person name="Kunzel S."/>
            <person name="Keller A."/>
            <person name="Neulinger S.C."/>
        </authorList>
    </citation>
    <scope>NUCLEOTIDE SEQUENCE</scope>
    <source>
        <strain evidence="4">DSM 11080</strain>
    </source>
</reference>
<dbReference type="InterPro" id="IPR029052">
    <property type="entry name" value="Metallo-depent_PP-like"/>
</dbReference>
<dbReference type="EMBL" id="NRSJ01000007">
    <property type="protein sequence ID" value="MBK1704073.1"/>
    <property type="molecule type" value="Genomic_DNA"/>
</dbReference>
<organism evidence="4 5">
    <name type="scientific">Halochromatium glycolicum</name>
    <dbReference type="NCBI Taxonomy" id="85075"/>
    <lineage>
        <taxon>Bacteria</taxon>
        <taxon>Pseudomonadati</taxon>
        <taxon>Pseudomonadota</taxon>
        <taxon>Gammaproteobacteria</taxon>
        <taxon>Chromatiales</taxon>
        <taxon>Chromatiaceae</taxon>
        <taxon>Halochromatium</taxon>
    </lineage>
</organism>
<keyword evidence="5" id="KW-1185">Reference proteome</keyword>
<feature type="domain" description="Calcineurin-like phosphoesterase" evidence="3">
    <location>
        <begin position="31"/>
        <end position="180"/>
    </location>
</feature>
<dbReference type="InterPro" id="IPR024654">
    <property type="entry name" value="Calcineurin-like_PHP_lpxH"/>
</dbReference>
<reference evidence="4" key="1">
    <citation type="submission" date="2017-08" db="EMBL/GenBank/DDBJ databases">
        <authorList>
            <person name="Imhoff J.F."/>
            <person name="Rahn T."/>
            <person name="Kuenzel S."/>
            <person name="Neulinger S.C."/>
        </authorList>
    </citation>
    <scope>NUCLEOTIDE SEQUENCE</scope>
    <source>
        <strain evidence="4">DSM 11080</strain>
    </source>
</reference>
<dbReference type="RefSeq" id="WP_200345252.1">
    <property type="nucleotide sequence ID" value="NZ_NRSJ01000007.1"/>
</dbReference>
<gene>
    <name evidence="4" type="ORF">CKO40_05800</name>
</gene>